<dbReference type="InterPro" id="IPR036872">
    <property type="entry name" value="CH_dom_sf"/>
</dbReference>
<protein>
    <recommendedName>
        <fullName evidence="2">Transgelin</fullName>
    </recommendedName>
</protein>
<dbReference type="Gene3D" id="1.10.418.10">
    <property type="entry name" value="Calponin-like domain"/>
    <property type="match status" value="1"/>
</dbReference>
<evidence type="ECO:0000259" key="3">
    <source>
        <dbReference type="PROSITE" id="PS50021"/>
    </source>
</evidence>
<dbReference type="InterPro" id="IPR000557">
    <property type="entry name" value="Calponin_repeat"/>
</dbReference>
<proteinExistence type="inferred from homology"/>
<keyword evidence="5" id="KW-1185">Reference proteome</keyword>
<dbReference type="SMART" id="SM00033">
    <property type="entry name" value="CH"/>
    <property type="match status" value="1"/>
</dbReference>
<dbReference type="InterPro" id="IPR003096">
    <property type="entry name" value="SM22_calponin"/>
</dbReference>
<dbReference type="PROSITE" id="PS50021">
    <property type="entry name" value="CH"/>
    <property type="match status" value="1"/>
</dbReference>
<dbReference type="EMBL" id="VHII01000016">
    <property type="protein sequence ID" value="KAF1378747.1"/>
    <property type="molecule type" value="Genomic_DNA"/>
</dbReference>
<dbReference type="Pfam" id="PF00307">
    <property type="entry name" value="CH"/>
    <property type="match status" value="1"/>
</dbReference>
<evidence type="ECO:0000313" key="5">
    <source>
        <dbReference type="Proteomes" id="UP000465112"/>
    </source>
</evidence>
<organism evidence="4 5">
    <name type="scientific">Perca fluviatilis</name>
    <name type="common">European perch</name>
    <dbReference type="NCBI Taxonomy" id="8168"/>
    <lineage>
        <taxon>Eukaryota</taxon>
        <taxon>Metazoa</taxon>
        <taxon>Chordata</taxon>
        <taxon>Craniata</taxon>
        <taxon>Vertebrata</taxon>
        <taxon>Euteleostomi</taxon>
        <taxon>Actinopterygii</taxon>
        <taxon>Neopterygii</taxon>
        <taxon>Teleostei</taxon>
        <taxon>Neoteleostei</taxon>
        <taxon>Acanthomorphata</taxon>
        <taxon>Eupercaria</taxon>
        <taxon>Perciformes</taxon>
        <taxon>Percoidei</taxon>
        <taxon>Percidae</taxon>
        <taxon>Percinae</taxon>
        <taxon>Perca</taxon>
    </lineage>
</organism>
<dbReference type="SUPFAM" id="SSF47576">
    <property type="entry name" value="Calponin-homology domain, CH-domain"/>
    <property type="match status" value="1"/>
</dbReference>
<dbReference type="PANTHER" id="PTHR47385:SF20">
    <property type="entry name" value="TRANSGELIN-2"/>
    <property type="match status" value="1"/>
</dbReference>
<comment type="caution">
    <text evidence="4">The sequence shown here is derived from an EMBL/GenBank/DDBJ whole genome shotgun (WGS) entry which is preliminary data.</text>
</comment>
<evidence type="ECO:0000313" key="4">
    <source>
        <dbReference type="EMBL" id="KAF1378747.1"/>
    </source>
</evidence>
<evidence type="ECO:0000256" key="1">
    <source>
        <dbReference type="ARBA" id="ARBA00009631"/>
    </source>
</evidence>
<feature type="domain" description="Calponin-homology (CH)" evidence="3">
    <location>
        <begin position="79"/>
        <end position="188"/>
    </location>
</feature>
<dbReference type="PROSITE" id="PS51122">
    <property type="entry name" value="CALPONIN_2"/>
    <property type="match status" value="1"/>
</dbReference>
<dbReference type="Proteomes" id="UP000465112">
    <property type="component" value="Chromosome 16"/>
</dbReference>
<gene>
    <name evidence="4" type="ORF">PFLUV_G00193720</name>
</gene>
<sequence length="254" mass="28611">MCPLPNTYIFMTAGHSRPVWCTPHCVVRKKKKSGNTAAQAQTHLYSPESYYTKIRMANKGPAYGLSREVQSKIDKKYDTELEERLAEWIVVQCGVDRPKPGKIEFQNWLKNGCVLCELINSLYGSNKPIKTIKSSTMVFKQMELISMFLKAAENYGVTKTDMFQTVDLYEGKDLAAVQRTLMALGSLAVTKNDGCYKGDPNWFHKKAQENRREFTEEQLTDGKNVIGLQMGTNRGASQSGMTGYGQARQIINNP</sequence>
<dbReference type="GO" id="GO:0051015">
    <property type="term" value="F:actin filament binding"/>
    <property type="evidence" value="ECO:0007669"/>
    <property type="project" value="TreeGrafter"/>
</dbReference>
<dbReference type="InterPro" id="IPR050606">
    <property type="entry name" value="Calponin-like"/>
</dbReference>
<accession>A0A6A5DVC4</accession>
<dbReference type="GO" id="GO:0015629">
    <property type="term" value="C:actin cytoskeleton"/>
    <property type="evidence" value="ECO:0007669"/>
    <property type="project" value="TreeGrafter"/>
</dbReference>
<dbReference type="AlphaFoldDB" id="A0A6A5DVC4"/>
<dbReference type="GO" id="GO:0007015">
    <property type="term" value="P:actin filament organization"/>
    <property type="evidence" value="ECO:0007669"/>
    <property type="project" value="TreeGrafter"/>
</dbReference>
<comment type="similarity">
    <text evidence="1 2">Belongs to the calponin family.</text>
</comment>
<name>A0A6A5DVC4_PERFL</name>
<dbReference type="PANTHER" id="PTHR47385">
    <property type="entry name" value="CALPONIN"/>
    <property type="match status" value="1"/>
</dbReference>
<reference evidence="4 5" key="1">
    <citation type="submission" date="2019-06" db="EMBL/GenBank/DDBJ databases">
        <title>A chromosome-scale genome assembly of the European perch, Perca fluviatilis.</title>
        <authorList>
            <person name="Roques C."/>
            <person name="Zahm M."/>
            <person name="Cabau C."/>
            <person name="Klopp C."/>
            <person name="Bouchez O."/>
            <person name="Donnadieu C."/>
            <person name="Kuhl H."/>
            <person name="Gislard M."/>
            <person name="Guendouz S."/>
            <person name="Journot L."/>
            <person name="Haffray P."/>
            <person name="Bestin A."/>
            <person name="Morvezen R."/>
            <person name="Feron R."/>
            <person name="Wen M."/>
            <person name="Jouanno E."/>
            <person name="Herpin A."/>
            <person name="Schartl M."/>
            <person name="Postlethwait J."/>
            <person name="Schaerlinger B."/>
            <person name="Chardard D."/>
            <person name="Lecocq T."/>
            <person name="Poncet C."/>
            <person name="Jaffrelo L."/>
            <person name="Lampietro C."/>
            <person name="Guiguen Y."/>
        </authorList>
    </citation>
    <scope>NUCLEOTIDE SEQUENCE [LARGE SCALE GENOMIC DNA]</scope>
    <source>
        <tissue evidence="4">Blood</tissue>
    </source>
</reference>
<dbReference type="InterPro" id="IPR001715">
    <property type="entry name" value="CH_dom"/>
</dbReference>
<dbReference type="Pfam" id="PF00402">
    <property type="entry name" value="Calponin"/>
    <property type="match status" value="1"/>
</dbReference>
<evidence type="ECO:0000256" key="2">
    <source>
        <dbReference type="RuleBase" id="RU361224"/>
    </source>
</evidence>
<dbReference type="FunFam" id="1.10.418.10:FF:000039">
    <property type="entry name" value="Transgelin"/>
    <property type="match status" value="1"/>
</dbReference>
<dbReference type="PRINTS" id="PR00888">
    <property type="entry name" value="SM22CALPONIN"/>
</dbReference>
<dbReference type="PRINTS" id="PR00890">
    <property type="entry name" value="TRANSGELIN"/>
</dbReference>
<dbReference type="PROSITE" id="PS01052">
    <property type="entry name" value="CALPONIN_1"/>
    <property type="match status" value="1"/>
</dbReference>